<feature type="transmembrane region" description="Helical" evidence="7">
    <location>
        <begin position="301"/>
        <end position="322"/>
    </location>
</feature>
<evidence type="ECO:0000256" key="4">
    <source>
        <dbReference type="ARBA" id="ARBA00023136"/>
    </source>
</evidence>
<feature type="transmembrane region" description="Helical" evidence="7">
    <location>
        <begin position="240"/>
        <end position="263"/>
    </location>
</feature>
<proteinExistence type="predicted"/>
<feature type="transmembrane region" description="Helical" evidence="7">
    <location>
        <begin position="178"/>
        <end position="200"/>
    </location>
</feature>
<organism evidence="8 9">
    <name type="scientific">Citrus sinensis</name>
    <name type="common">Sweet orange</name>
    <name type="synonym">Citrus aurantium var. sinensis</name>
    <dbReference type="NCBI Taxonomy" id="2711"/>
    <lineage>
        <taxon>Eukaryota</taxon>
        <taxon>Viridiplantae</taxon>
        <taxon>Streptophyta</taxon>
        <taxon>Embryophyta</taxon>
        <taxon>Tracheophyta</taxon>
        <taxon>Spermatophyta</taxon>
        <taxon>Magnoliopsida</taxon>
        <taxon>eudicotyledons</taxon>
        <taxon>Gunneridae</taxon>
        <taxon>Pentapetalae</taxon>
        <taxon>rosids</taxon>
        <taxon>malvids</taxon>
        <taxon>Sapindales</taxon>
        <taxon>Rutaceae</taxon>
        <taxon>Aurantioideae</taxon>
        <taxon>Citrus</taxon>
    </lineage>
</organism>
<dbReference type="PaxDb" id="2711-XP_006474059.1"/>
<name>A0A067FGJ3_CITSI</name>
<dbReference type="GO" id="GO:0046872">
    <property type="term" value="F:metal ion binding"/>
    <property type="evidence" value="ECO:0007669"/>
    <property type="project" value="UniProtKB-KW"/>
</dbReference>
<dbReference type="eggNOG" id="KOG0748">
    <property type="taxonomic scope" value="Eukaryota"/>
</dbReference>
<evidence type="ECO:0000256" key="1">
    <source>
        <dbReference type="ARBA" id="ARBA00004141"/>
    </source>
</evidence>
<feature type="binding site" evidence="5">
    <location>
        <position position="345"/>
    </location>
    <ligand>
        <name>Zn(2+)</name>
        <dbReference type="ChEBI" id="CHEBI:29105"/>
    </ligand>
</feature>
<reference evidence="8 9" key="1">
    <citation type="submission" date="2014-04" db="EMBL/GenBank/DDBJ databases">
        <authorList>
            <consortium name="International Citrus Genome Consortium"/>
            <person name="Gmitter F."/>
            <person name="Chen C."/>
            <person name="Farmerie W."/>
            <person name="Harkins T."/>
            <person name="Desany B."/>
            <person name="Mohiuddin M."/>
            <person name="Kodira C."/>
            <person name="Borodovsky M."/>
            <person name="Lomsadze A."/>
            <person name="Burns P."/>
            <person name="Jenkins J."/>
            <person name="Prochnik S."/>
            <person name="Shu S."/>
            <person name="Chapman J."/>
            <person name="Pitluck S."/>
            <person name="Schmutz J."/>
            <person name="Rokhsar D."/>
        </authorList>
    </citation>
    <scope>NUCLEOTIDE SEQUENCE</scope>
</reference>
<evidence type="ECO:0000256" key="2">
    <source>
        <dbReference type="ARBA" id="ARBA00022692"/>
    </source>
</evidence>
<dbReference type="PANTHER" id="PTHR20855:SF100">
    <property type="entry name" value="HEPTAHELICAL TRANSMEMBRANE PROTEIN 2"/>
    <property type="match status" value="1"/>
</dbReference>
<dbReference type="AlphaFoldDB" id="A0A067FGJ3"/>
<dbReference type="InterPro" id="IPR004254">
    <property type="entry name" value="AdipoR/HlyIII-related"/>
</dbReference>
<keyword evidence="5" id="KW-0479">Metal-binding</keyword>
<evidence type="ECO:0000313" key="8">
    <source>
        <dbReference type="EMBL" id="KDO62306.1"/>
    </source>
</evidence>
<feature type="transmembrane region" description="Helical" evidence="7">
    <location>
        <begin position="212"/>
        <end position="234"/>
    </location>
</feature>
<comment type="subcellular location">
    <subcellularLocation>
        <location evidence="1">Membrane</location>
        <topology evidence="1">Multi-pass membrane protein</topology>
    </subcellularLocation>
</comment>
<keyword evidence="5" id="KW-0862">Zinc</keyword>
<feature type="compositionally biased region" description="Basic residues" evidence="6">
    <location>
        <begin position="1"/>
        <end position="11"/>
    </location>
</feature>
<keyword evidence="3 7" id="KW-1133">Transmembrane helix</keyword>
<dbReference type="Pfam" id="PF03006">
    <property type="entry name" value="HlyIII"/>
    <property type="match status" value="1"/>
</dbReference>
<dbReference type="SMR" id="A0A067FGJ3"/>
<evidence type="ECO:0000256" key="6">
    <source>
        <dbReference type="SAM" id="MobiDB-lite"/>
    </source>
</evidence>
<keyword evidence="9" id="KW-1185">Reference proteome</keyword>
<feature type="transmembrane region" description="Helical" evidence="7">
    <location>
        <begin position="343"/>
        <end position="363"/>
    </location>
</feature>
<dbReference type="PANTHER" id="PTHR20855">
    <property type="entry name" value="ADIPOR/PROGESTIN RECEPTOR-RELATED"/>
    <property type="match status" value="1"/>
</dbReference>
<protein>
    <submittedName>
        <fullName evidence="8">Uncharacterized protein</fullName>
    </submittedName>
</protein>
<accession>A0A067FGJ3</accession>
<dbReference type="GO" id="GO:0009725">
    <property type="term" value="P:response to hormone"/>
    <property type="evidence" value="ECO:0000318"/>
    <property type="project" value="GO_Central"/>
</dbReference>
<dbReference type="GO" id="GO:0038023">
    <property type="term" value="F:signaling receptor activity"/>
    <property type="evidence" value="ECO:0000318"/>
    <property type="project" value="GO_Central"/>
</dbReference>
<dbReference type="Proteomes" id="UP000027120">
    <property type="component" value="Unassembled WGS sequence"/>
</dbReference>
<evidence type="ECO:0000256" key="7">
    <source>
        <dbReference type="SAM" id="Phobius"/>
    </source>
</evidence>
<feature type="transmembrane region" description="Helical" evidence="7">
    <location>
        <begin position="275"/>
        <end position="295"/>
    </location>
</feature>
<feature type="binding site" evidence="5">
    <location>
        <position position="341"/>
    </location>
    <ligand>
        <name>Zn(2+)</name>
        <dbReference type="ChEBI" id="CHEBI:29105"/>
    </ligand>
</feature>
<evidence type="ECO:0000313" key="9">
    <source>
        <dbReference type="Proteomes" id="UP000027120"/>
    </source>
</evidence>
<keyword evidence="4 7" id="KW-0472">Membrane</keyword>
<dbReference type="GO" id="GO:0009744">
    <property type="term" value="P:response to sucrose"/>
    <property type="evidence" value="ECO:0007669"/>
    <property type="project" value="UniProtKB-ARBA"/>
</dbReference>
<keyword evidence="2 7" id="KW-0812">Transmembrane</keyword>
<feature type="binding site" evidence="5">
    <location>
        <position position="196"/>
    </location>
    <ligand>
        <name>Zn(2+)</name>
        <dbReference type="ChEBI" id="CHEBI:29105"/>
    </ligand>
</feature>
<feature type="region of interest" description="Disordered" evidence="6">
    <location>
        <begin position="1"/>
        <end position="21"/>
    </location>
</feature>
<evidence type="ECO:0000256" key="3">
    <source>
        <dbReference type="ARBA" id="ARBA00022989"/>
    </source>
</evidence>
<dbReference type="GO" id="GO:0016020">
    <property type="term" value="C:membrane"/>
    <property type="evidence" value="ECO:0007669"/>
    <property type="project" value="UniProtKB-SubCell"/>
</dbReference>
<gene>
    <name evidence="8" type="ORF">CISIN_1g017277mg</name>
</gene>
<dbReference type="STRING" id="2711.A0A067FGJ3"/>
<evidence type="ECO:0000256" key="5">
    <source>
        <dbReference type="PIRSR" id="PIRSR604254-1"/>
    </source>
</evidence>
<dbReference type="EMBL" id="KK784920">
    <property type="protein sequence ID" value="KDO62306.1"/>
    <property type="molecule type" value="Genomic_DNA"/>
</dbReference>
<feature type="transmembrane region" description="Helical" evidence="7">
    <location>
        <begin position="82"/>
        <end position="103"/>
    </location>
</feature>
<sequence>MKQQMRKKGGKMKQLDGDSLSIEKSKNKKNDYMIMKKEKRLVKFQELPDYMKDNEYILDYYRCEWPLKDACLSVFSWHNETLNIWTHLVGFFIFAVLVVMSSMEKLELESSFIMKKFFSRPGEIFGPFVPMMMMKNDTMNVSDNHMMFPGSLMNNITEPSGFHIREQVTQEVIPKWPWFVFLFGAMGCLICSSLSHLLACHSRRFNIFFWRLDYAGISLMIVSSFFAPIYYTFYCHPQTRFLYLTSITTLGILAIITLLAPGLSSPRFRSFRASLFLAMGFSGVIPATHALILHWGHPHVYISLGYELAMAVLYSVGAGFYVGRIPERWKPGAFDIAGHSHQIFHVFVVLGALAHCAATLFIMDFRQGSPPCVS</sequence>